<evidence type="ECO:0000256" key="5">
    <source>
        <dbReference type="ARBA" id="ARBA00023242"/>
    </source>
</evidence>
<dbReference type="EMBL" id="LATX01002242">
    <property type="protein sequence ID" value="KTB32297.1"/>
    <property type="molecule type" value="Genomic_DNA"/>
</dbReference>
<dbReference type="InterPro" id="IPR029058">
    <property type="entry name" value="AB_hydrolase_fold"/>
</dbReference>
<dbReference type="AlphaFoldDB" id="A0A0W0F7K0"/>
<keyword evidence="2" id="KW-0812">Transmembrane</keyword>
<dbReference type="PANTHER" id="PTHR12265:SF30">
    <property type="entry name" value="TRANSMEMBRANE PROTEIN 53"/>
    <property type="match status" value="1"/>
</dbReference>
<keyword evidence="4" id="KW-0472">Membrane</keyword>
<dbReference type="SUPFAM" id="SSF53474">
    <property type="entry name" value="alpha/beta-Hydrolases"/>
    <property type="match status" value="1"/>
</dbReference>
<organism evidence="7 8">
    <name type="scientific">Moniliophthora roreri</name>
    <name type="common">Frosty pod rot fungus</name>
    <name type="synonym">Monilia roreri</name>
    <dbReference type="NCBI Taxonomy" id="221103"/>
    <lineage>
        <taxon>Eukaryota</taxon>
        <taxon>Fungi</taxon>
        <taxon>Dikarya</taxon>
        <taxon>Basidiomycota</taxon>
        <taxon>Agaricomycotina</taxon>
        <taxon>Agaricomycetes</taxon>
        <taxon>Agaricomycetidae</taxon>
        <taxon>Agaricales</taxon>
        <taxon>Marasmiineae</taxon>
        <taxon>Marasmiaceae</taxon>
        <taxon>Moniliophthora</taxon>
    </lineage>
</organism>
<evidence type="ECO:0008006" key="9">
    <source>
        <dbReference type="Google" id="ProtNLM"/>
    </source>
</evidence>
<dbReference type="Proteomes" id="UP000054988">
    <property type="component" value="Unassembled WGS sequence"/>
</dbReference>
<dbReference type="GO" id="GO:0005640">
    <property type="term" value="C:nuclear outer membrane"/>
    <property type="evidence" value="ECO:0007669"/>
    <property type="project" value="UniProtKB-SubCell"/>
</dbReference>
<proteinExistence type="inferred from homology"/>
<dbReference type="eggNOG" id="KOG2521">
    <property type="taxonomic scope" value="Eukaryota"/>
</dbReference>
<accession>A0A0W0F7K0</accession>
<dbReference type="Pfam" id="PF05705">
    <property type="entry name" value="DUF829"/>
    <property type="match status" value="1"/>
</dbReference>
<comment type="caution">
    <text evidence="7">The sequence shown here is derived from an EMBL/GenBank/DDBJ whole genome shotgun (WGS) entry which is preliminary data.</text>
</comment>
<evidence type="ECO:0000256" key="1">
    <source>
        <dbReference type="ARBA" id="ARBA00007387"/>
    </source>
</evidence>
<name>A0A0W0F7K0_MONRR</name>
<keyword evidence="5" id="KW-0539">Nucleus</keyword>
<evidence type="ECO:0000256" key="3">
    <source>
        <dbReference type="ARBA" id="ARBA00022989"/>
    </source>
</evidence>
<evidence type="ECO:0000313" key="7">
    <source>
        <dbReference type="EMBL" id="KTB32297.1"/>
    </source>
</evidence>
<evidence type="ECO:0000256" key="6">
    <source>
        <dbReference type="ARBA" id="ARBA00034303"/>
    </source>
</evidence>
<dbReference type="PANTHER" id="PTHR12265">
    <property type="entry name" value="TRANSMEMBRANE PROTEIN 53"/>
    <property type="match status" value="1"/>
</dbReference>
<evidence type="ECO:0000256" key="2">
    <source>
        <dbReference type="ARBA" id="ARBA00022692"/>
    </source>
</evidence>
<evidence type="ECO:0000313" key="8">
    <source>
        <dbReference type="Proteomes" id="UP000054988"/>
    </source>
</evidence>
<protein>
    <recommendedName>
        <fullName evidence="9">Indole-diterpene biosynthesis protein</fullName>
    </recommendedName>
</protein>
<sequence>MFRWRGCLMPSGWGLGRSKTRVNKGGNSFTDYHAGNPLRVLSQPHFCTSVPKHWGMNGHSQPTPSEFVQIGEGIYLRRAKSSGDETKDPNVILVFGWMAAKLAHIHKYTKVYEELYPNSTQILVRSQPKFFWSRESTRIANLIPVVEVMEALGCIPSKKTDVANPPSAPRILVHSFSNGGAMQLITLANLLSARGITPASYSNRKPTSAMVIDSSPAAGTYSSTVKAFTVHIKSPFLRFPMKLFITFLFVIRFIHERVFRARPMFERLRNSLNSRSTLPWMDVNTPRLYLYSKKDELIPWKEVEEHIEDGKKAGLNIRSEVFENSAHVAHARAEPNRYWSLIKETWSSALN</sequence>
<evidence type="ECO:0000256" key="4">
    <source>
        <dbReference type="ARBA" id="ARBA00023136"/>
    </source>
</evidence>
<gene>
    <name evidence="7" type="ORF">WG66_15147</name>
</gene>
<keyword evidence="3" id="KW-1133">Transmembrane helix</keyword>
<reference evidence="7 8" key="1">
    <citation type="submission" date="2015-12" db="EMBL/GenBank/DDBJ databases">
        <title>Draft genome sequence of Moniliophthora roreri, the causal agent of frosty pod rot of cacao.</title>
        <authorList>
            <person name="Aime M.C."/>
            <person name="Diaz-Valderrama J.R."/>
            <person name="Kijpornyongpan T."/>
            <person name="Phillips-Mora W."/>
        </authorList>
    </citation>
    <scope>NUCLEOTIDE SEQUENCE [LARGE SCALE GENOMIC DNA]</scope>
    <source>
        <strain evidence="7 8">MCA 2952</strain>
    </source>
</reference>
<comment type="similarity">
    <text evidence="1">Belongs to the TMEM53 family.</text>
</comment>
<dbReference type="InterPro" id="IPR008547">
    <property type="entry name" value="DUF829_TMEM53"/>
</dbReference>
<comment type="subcellular location">
    <subcellularLocation>
        <location evidence="6">Nucleus outer membrane</location>
        <topology evidence="6">Single-pass membrane protein</topology>
    </subcellularLocation>
</comment>